<organism evidence="1 2">
    <name type="scientific">Microctonus aethiopoides</name>
    <dbReference type="NCBI Taxonomy" id="144406"/>
    <lineage>
        <taxon>Eukaryota</taxon>
        <taxon>Metazoa</taxon>
        <taxon>Ecdysozoa</taxon>
        <taxon>Arthropoda</taxon>
        <taxon>Hexapoda</taxon>
        <taxon>Insecta</taxon>
        <taxon>Pterygota</taxon>
        <taxon>Neoptera</taxon>
        <taxon>Endopterygota</taxon>
        <taxon>Hymenoptera</taxon>
        <taxon>Apocrita</taxon>
        <taxon>Ichneumonoidea</taxon>
        <taxon>Braconidae</taxon>
        <taxon>Euphorinae</taxon>
        <taxon>Microctonus</taxon>
    </lineage>
</organism>
<sequence>MKQANKRTKVTSDSHIEDIATSIGELSSTIKSIGETHTTLLKINKAVVAYLQSKKVNSLNLDNTIENRES</sequence>
<gene>
    <name evidence="1" type="ORF">PV328_000651</name>
</gene>
<dbReference type="AlphaFoldDB" id="A0AA39FW25"/>
<name>A0AA39FW25_9HYME</name>
<proteinExistence type="predicted"/>
<evidence type="ECO:0000313" key="1">
    <source>
        <dbReference type="EMBL" id="KAK0176525.1"/>
    </source>
</evidence>
<reference evidence="1" key="2">
    <citation type="submission" date="2023-03" db="EMBL/GenBank/DDBJ databases">
        <authorList>
            <person name="Inwood S.N."/>
            <person name="Skelly J.G."/>
            <person name="Guhlin J."/>
            <person name="Harrop T.W.R."/>
            <person name="Goldson S.G."/>
            <person name="Dearden P.K."/>
        </authorList>
    </citation>
    <scope>NUCLEOTIDE SEQUENCE</scope>
    <source>
        <strain evidence="1">Irish</strain>
        <tissue evidence="1">Whole body</tissue>
    </source>
</reference>
<keyword evidence="2" id="KW-1185">Reference proteome</keyword>
<comment type="caution">
    <text evidence="1">The sequence shown here is derived from an EMBL/GenBank/DDBJ whole genome shotgun (WGS) entry which is preliminary data.</text>
</comment>
<evidence type="ECO:0000313" key="2">
    <source>
        <dbReference type="Proteomes" id="UP001168990"/>
    </source>
</evidence>
<reference evidence="1" key="1">
    <citation type="journal article" date="2023" name="bioRxiv">
        <title>Scaffold-level genome assemblies of two parasitoid biocontrol wasps reveal the parthenogenesis mechanism and an associated novel virus.</title>
        <authorList>
            <person name="Inwood S."/>
            <person name="Skelly J."/>
            <person name="Guhlin J."/>
            <person name="Harrop T."/>
            <person name="Goldson S."/>
            <person name="Dearden P."/>
        </authorList>
    </citation>
    <scope>NUCLEOTIDE SEQUENCE</scope>
    <source>
        <strain evidence="1">Irish</strain>
        <tissue evidence="1">Whole body</tissue>
    </source>
</reference>
<protein>
    <submittedName>
        <fullName evidence="1">Uncharacterized protein</fullName>
    </submittedName>
</protein>
<dbReference type="EMBL" id="JAQQBS010000001">
    <property type="protein sequence ID" value="KAK0176525.1"/>
    <property type="molecule type" value="Genomic_DNA"/>
</dbReference>
<dbReference type="Proteomes" id="UP001168990">
    <property type="component" value="Unassembled WGS sequence"/>
</dbReference>
<accession>A0AA39FW25</accession>